<comment type="subcellular location">
    <subcellularLocation>
        <location evidence="1">Membrane</location>
        <topology evidence="1">Multi-pass membrane protein</topology>
    </subcellularLocation>
</comment>
<feature type="transmembrane region" description="Helical" evidence="6">
    <location>
        <begin position="144"/>
        <end position="163"/>
    </location>
</feature>
<dbReference type="Pfam" id="PF03845">
    <property type="entry name" value="Spore_permease"/>
    <property type="match status" value="1"/>
</dbReference>
<evidence type="ECO:0000256" key="2">
    <source>
        <dbReference type="ARBA" id="ARBA00022448"/>
    </source>
</evidence>
<dbReference type="EMBL" id="VSSQ01001439">
    <property type="protein sequence ID" value="MPM08343.1"/>
    <property type="molecule type" value="Genomic_DNA"/>
</dbReference>
<comment type="caution">
    <text evidence="7">The sequence shown here is derived from an EMBL/GenBank/DDBJ whole genome shotgun (WGS) entry which is preliminary data.</text>
</comment>
<keyword evidence="2" id="KW-0813">Transport</keyword>
<accession>A0A644X228</accession>
<feature type="transmembrane region" description="Helical" evidence="6">
    <location>
        <begin position="118"/>
        <end position="137"/>
    </location>
</feature>
<organism evidence="7">
    <name type="scientific">bioreactor metagenome</name>
    <dbReference type="NCBI Taxonomy" id="1076179"/>
    <lineage>
        <taxon>unclassified sequences</taxon>
        <taxon>metagenomes</taxon>
        <taxon>ecological metagenomes</taxon>
    </lineage>
</organism>
<dbReference type="NCBIfam" id="TIGR00912">
    <property type="entry name" value="2A0309"/>
    <property type="match status" value="1"/>
</dbReference>
<dbReference type="PANTHER" id="PTHR34975">
    <property type="entry name" value="SPORE GERMINATION PROTEIN A2"/>
    <property type="match status" value="1"/>
</dbReference>
<dbReference type="InterPro" id="IPR004761">
    <property type="entry name" value="Spore_GerAB"/>
</dbReference>
<keyword evidence="3 6" id="KW-0812">Transmembrane</keyword>
<keyword evidence="5 6" id="KW-0472">Membrane</keyword>
<name>A0A644X228_9ZZZZ</name>
<gene>
    <name evidence="7" type="ORF">SDC9_54655</name>
</gene>
<evidence type="ECO:0000313" key="7">
    <source>
        <dbReference type="EMBL" id="MPM08343.1"/>
    </source>
</evidence>
<protein>
    <recommendedName>
        <fullName evidence="8">Spore germination protein YndE</fullName>
    </recommendedName>
</protein>
<feature type="transmembrane region" description="Helical" evidence="6">
    <location>
        <begin position="40"/>
        <end position="60"/>
    </location>
</feature>
<reference evidence="7" key="1">
    <citation type="submission" date="2019-08" db="EMBL/GenBank/DDBJ databases">
        <authorList>
            <person name="Kucharzyk K."/>
            <person name="Murdoch R.W."/>
            <person name="Higgins S."/>
            <person name="Loffler F."/>
        </authorList>
    </citation>
    <scope>NUCLEOTIDE SEQUENCE</scope>
</reference>
<evidence type="ECO:0008006" key="8">
    <source>
        <dbReference type="Google" id="ProtNLM"/>
    </source>
</evidence>
<evidence type="ECO:0000256" key="1">
    <source>
        <dbReference type="ARBA" id="ARBA00004141"/>
    </source>
</evidence>
<feature type="transmembrane region" description="Helical" evidence="6">
    <location>
        <begin position="12"/>
        <end position="34"/>
    </location>
</feature>
<evidence type="ECO:0000256" key="5">
    <source>
        <dbReference type="ARBA" id="ARBA00023136"/>
    </source>
</evidence>
<dbReference type="AlphaFoldDB" id="A0A644X228"/>
<dbReference type="GO" id="GO:0016020">
    <property type="term" value="C:membrane"/>
    <property type="evidence" value="ECO:0007669"/>
    <property type="project" value="UniProtKB-SubCell"/>
</dbReference>
<feature type="transmembrane region" description="Helical" evidence="6">
    <location>
        <begin position="302"/>
        <end position="323"/>
    </location>
</feature>
<feature type="transmembrane region" description="Helical" evidence="6">
    <location>
        <begin position="268"/>
        <end position="290"/>
    </location>
</feature>
<sequence length="370" mass="41532">MKLENGKISNSQLTVLIFSFLQGAAITVSFIFPLTKQGSWLAFLAGFVVSILIFFIYTVIAQRFPGQNLVQINDIVFGRYLGKLISFLYLWFFFQLIVHNTYLLNSFWITYIMPETPRAAFILMFTLVCAMAVWKGLEVIARCSFLFAVTAVFTTVVITVLLIGDMKPANLLPVIDFSAGEFFQSTFIVVTICFCEILAFLMIIPYTADKRRIRKPVMLGLFLSAIQVIIVIFRGILVMGPRVLNTTSVPFASSRIIDIAEILTRLDILVAIGQLITIFMKVTIFYYVFVLSTAQILKLPSYKHLIVPIGALSAAFAAILYESDLEQAYSGTHTWPFYAAIYQIALPVITLIVIALRKLPSKNNKTSLTV</sequence>
<evidence type="ECO:0000256" key="6">
    <source>
        <dbReference type="SAM" id="Phobius"/>
    </source>
</evidence>
<keyword evidence="4 6" id="KW-1133">Transmembrane helix</keyword>
<feature type="transmembrane region" description="Helical" evidence="6">
    <location>
        <begin position="80"/>
        <end position="98"/>
    </location>
</feature>
<proteinExistence type="predicted"/>
<feature type="transmembrane region" description="Helical" evidence="6">
    <location>
        <begin position="183"/>
        <end position="204"/>
    </location>
</feature>
<feature type="transmembrane region" description="Helical" evidence="6">
    <location>
        <begin position="335"/>
        <end position="356"/>
    </location>
</feature>
<feature type="transmembrane region" description="Helical" evidence="6">
    <location>
        <begin position="216"/>
        <end position="237"/>
    </location>
</feature>
<evidence type="ECO:0000256" key="3">
    <source>
        <dbReference type="ARBA" id="ARBA00022692"/>
    </source>
</evidence>
<evidence type="ECO:0000256" key="4">
    <source>
        <dbReference type="ARBA" id="ARBA00022989"/>
    </source>
</evidence>
<dbReference type="GO" id="GO:0009847">
    <property type="term" value="P:spore germination"/>
    <property type="evidence" value="ECO:0007669"/>
    <property type="project" value="InterPro"/>
</dbReference>
<dbReference type="PANTHER" id="PTHR34975:SF2">
    <property type="entry name" value="SPORE GERMINATION PROTEIN A2"/>
    <property type="match status" value="1"/>
</dbReference>